<comment type="catalytic activity">
    <reaction evidence="9">
        <text>Typically cleaves a -Gly-|-Phe- bond to release an N-terminal, basic peptide of 5-8 residues from type IV prepilin, and then N-methylates the new N-terminal amino group, the methyl donor being S-adenosyl-L-methionine.</text>
        <dbReference type="EC" id="3.4.23.43"/>
    </reaction>
</comment>
<dbReference type="STRING" id="1416806.CAL12_25120"/>
<dbReference type="InterPro" id="IPR014032">
    <property type="entry name" value="Peptidase_A24A_bac"/>
</dbReference>
<dbReference type="GO" id="GO:0032259">
    <property type="term" value="P:methylation"/>
    <property type="evidence" value="ECO:0007669"/>
    <property type="project" value="UniProtKB-KW"/>
</dbReference>
<dbReference type="EC" id="2.1.1.-" evidence="9"/>
<feature type="transmembrane region" description="Helical" evidence="10">
    <location>
        <begin position="189"/>
        <end position="209"/>
    </location>
</feature>
<evidence type="ECO:0000256" key="9">
    <source>
        <dbReference type="RuleBase" id="RU003794"/>
    </source>
</evidence>
<organism evidence="13 14">
    <name type="scientific">Bordetella genomosp. 8</name>
    <dbReference type="NCBI Taxonomy" id="1416806"/>
    <lineage>
        <taxon>Bacteria</taxon>
        <taxon>Pseudomonadati</taxon>
        <taxon>Pseudomonadota</taxon>
        <taxon>Betaproteobacteria</taxon>
        <taxon>Burkholderiales</taxon>
        <taxon>Alcaligenaceae</taxon>
        <taxon>Bordetella</taxon>
    </lineage>
</organism>
<dbReference type="GO" id="GO:0005886">
    <property type="term" value="C:plasma membrane"/>
    <property type="evidence" value="ECO:0007669"/>
    <property type="project" value="UniProtKB-SubCell"/>
</dbReference>
<comment type="similarity">
    <text evidence="2 8">Belongs to the peptidase A24 family.</text>
</comment>
<feature type="domain" description="Prepilin type IV endopeptidase peptidase" evidence="11">
    <location>
        <begin position="143"/>
        <end position="252"/>
    </location>
</feature>
<keyword evidence="3" id="KW-1003">Cell membrane</keyword>
<keyword evidence="14" id="KW-1185">Reference proteome</keyword>
<sequence length="288" mass="31277">MCRSRRRAGRPFHSWIPYVYIDPHLAIVLASVFGLAVGSWLTTVVHRLPHILEYDWDETSRDNDQAHARPSLFRPACLCPACAAPIRGWRRIPVLGWLGLRGRCGDCGARIPWRYPAIELTTAALYALCVWHYGASLAALCGLVLAAALVALAWIDARTGLLPDVITLPLVWAGLLINTQSVFTTPVQAILGAALGYLFLRCLHHVFLWTTGREGMGYGDFKLLAALGAWLGVSALPLILIVSSLAGVVVGLGLILTRRVGRHQPQPFGPYLALAGIVGLLMAGPPWV</sequence>
<dbReference type="PRINTS" id="PR00864">
    <property type="entry name" value="PREPILNPTASE"/>
</dbReference>
<dbReference type="Proteomes" id="UP000194151">
    <property type="component" value="Chromosome"/>
</dbReference>
<name>A0A1W6YRY3_9BORD</name>
<evidence type="ECO:0000256" key="3">
    <source>
        <dbReference type="ARBA" id="ARBA00022475"/>
    </source>
</evidence>
<dbReference type="InterPro" id="IPR050882">
    <property type="entry name" value="Prepilin_peptidase/N-MTase"/>
</dbReference>
<evidence type="ECO:0000256" key="10">
    <source>
        <dbReference type="SAM" id="Phobius"/>
    </source>
</evidence>
<keyword evidence="9" id="KW-0489">Methyltransferase</keyword>
<keyword evidence="7 10" id="KW-0472">Membrane</keyword>
<protein>
    <recommendedName>
        <fullName evidence="9">Prepilin leader peptidase/N-methyltransferase</fullName>
        <ecNumber evidence="9">2.1.1.-</ecNumber>
        <ecNumber evidence="9">3.4.23.43</ecNumber>
    </recommendedName>
</protein>
<dbReference type="Pfam" id="PF01478">
    <property type="entry name" value="Peptidase_A24"/>
    <property type="match status" value="1"/>
</dbReference>
<evidence type="ECO:0000256" key="6">
    <source>
        <dbReference type="ARBA" id="ARBA00022989"/>
    </source>
</evidence>
<keyword evidence="5 9" id="KW-0812">Transmembrane</keyword>
<dbReference type="GO" id="GO:0008168">
    <property type="term" value="F:methyltransferase activity"/>
    <property type="evidence" value="ECO:0007669"/>
    <property type="project" value="UniProtKB-KW"/>
</dbReference>
<dbReference type="PANTHER" id="PTHR30487">
    <property type="entry name" value="TYPE 4 PREPILIN-LIKE PROTEINS LEADER PEPTIDE-PROCESSING ENZYME"/>
    <property type="match status" value="1"/>
</dbReference>
<evidence type="ECO:0000256" key="4">
    <source>
        <dbReference type="ARBA" id="ARBA00022519"/>
    </source>
</evidence>
<evidence type="ECO:0000313" key="13">
    <source>
        <dbReference type="EMBL" id="ARP83764.1"/>
    </source>
</evidence>
<feature type="domain" description="Prepilin peptidase A24 N-terminal" evidence="12">
    <location>
        <begin position="32"/>
        <end position="133"/>
    </location>
</feature>
<keyword evidence="6 10" id="KW-1133">Transmembrane helix</keyword>
<feature type="transmembrane region" description="Helical" evidence="10">
    <location>
        <begin position="268"/>
        <end position="287"/>
    </location>
</feature>
<dbReference type="Gene3D" id="1.20.120.1220">
    <property type="match status" value="1"/>
</dbReference>
<keyword evidence="9" id="KW-0645">Protease</keyword>
<keyword evidence="9" id="KW-0511">Multifunctional enzyme</keyword>
<keyword evidence="9" id="KW-0378">Hydrolase</keyword>
<comment type="function">
    <text evidence="9">Plays an essential role in type IV pili and type II pseudopili formation by proteolytically removing the leader sequence from substrate proteins and subsequently monomethylating the alpha-amino group of the newly exposed N-terminal phenylalanine.</text>
</comment>
<dbReference type="OrthoDB" id="9789291at2"/>
<comment type="subcellular location">
    <subcellularLocation>
        <location evidence="1">Cell inner membrane</location>
        <topology evidence="1">Multi-pass membrane protein</topology>
    </subcellularLocation>
    <subcellularLocation>
        <location evidence="9">Cell membrane</location>
        <topology evidence="9">Multi-pass membrane protein</topology>
    </subcellularLocation>
</comment>
<dbReference type="EC" id="3.4.23.43" evidence="9"/>
<evidence type="ECO:0000256" key="1">
    <source>
        <dbReference type="ARBA" id="ARBA00004429"/>
    </source>
</evidence>
<evidence type="ECO:0000259" key="12">
    <source>
        <dbReference type="Pfam" id="PF06750"/>
    </source>
</evidence>
<dbReference type="InterPro" id="IPR010627">
    <property type="entry name" value="Prepilin_pept_A24_N"/>
</dbReference>
<dbReference type="GO" id="GO:0004190">
    <property type="term" value="F:aspartic-type endopeptidase activity"/>
    <property type="evidence" value="ECO:0007669"/>
    <property type="project" value="UniProtKB-EC"/>
</dbReference>
<feature type="transmembrane region" description="Helical" evidence="10">
    <location>
        <begin position="161"/>
        <end position="177"/>
    </location>
</feature>
<dbReference type="PANTHER" id="PTHR30487:SF0">
    <property type="entry name" value="PREPILIN LEADER PEPTIDASE_N-METHYLTRANSFERASE-RELATED"/>
    <property type="match status" value="1"/>
</dbReference>
<keyword evidence="4" id="KW-0997">Cell inner membrane</keyword>
<evidence type="ECO:0000256" key="5">
    <source>
        <dbReference type="ARBA" id="ARBA00022692"/>
    </source>
</evidence>
<reference evidence="13 14" key="1">
    <citation type="submission" date="2017-05" db="EMBL/GenBank/DDBJ databases">
        <title>Complete and WGS of Bordetella genogroups.</title>
        <authorList>
            <person name="Spilker T."/>
            <person name="LiPuma J."/>
        </authorList>
    </citation>
    <scope>NUCLEOTIDE SEQUENCE [LARGE SCALE GENOMIC DNA]</scope>
    <source>
        <strain evidence="13 14">AU19157</strain>
    </source>
</reference>
<dbReference type="KEGG" id="bgv:CAL12_25120"/>
<feature type="transmembrane region" description="Helical" evidence="10">
    <location>
        <begin position="229"/>
        <end position="256"/>
    </location>
</feature>
<dbReference type="EMBL" id="CP021108">
    <property type="protein sequence ID" value="ARP83764.1"/>
    <property type="molecule type" value="Genomic_DNA"/>
</dbReference>
<evidence type="ECO:0000313" key="14">
    <source>
        <dbReference type="Proteomes" id="UP000194151"/>
    </source>
</evidence>
<evidence type="ECO:0000256" key="8">
    <source>
        <dbReference type="RuleBase" id="RU003793"/>
    </source>
</evidence>
<dbReference type="Pfam" id="PF06750">
    <property type="entry name" value="A24_N_bact"/>
    <property type="match status" value="1"/>
</dbReference>
<dbReference type="AlphaFoldDB" id="A0A1W6YRY3"/>
<gene>
    <name evidence="13" type="ORF">CAL12_25120</name>
</gene>
<proteinExistence type="inferred from homology"/>
<dbReference type="InterPro" id="IPR000045">
    <property type="entry name" value="Prepilin_IV_endopep_pep"/>
</dbReference>
<evidence type="ECO:0000256" key="2">
    <source>
        <dbReference type="ARBA" id="ARBA00005801"/>
    </source>
</evidence>
<feature type="transmembrane region" description="Helical" evidence="10">
    <location>
        <begin position="123"/>
        <end position="155"/>
    </location>
</feature>
<dbReference type="GO" id="GO:0006465">
    <property type="term" value="P:signal peptide processing"/>
    <property type="evidence" value="ECO:0007669"/>
    <property type="project" value="TreeGrafter"/>
</dbReference>
<accession>A0A1W6YRY3</accession>
<evidence type="ECO:0000259" key="11">
    <source>
        <dbReference type="Pfam" id="PF01478"/>
    </source>
</evidence>
<keyword evidence="9" id="KW-0808">Transferase</keyword>
<evidence type="ECO:0000256" key="7">
    <source>
        <dbReference type="ARBA" id="ARBA00023136"/>
    </source>
</evidence>